<feature type="coiled-coil region" evidence="1">
    <location>
        <begin position="1"/>
        <end position="68"/>
    </location>
</feature>
<evidence type="ECO:0000313" key="4">
    <source>
        <dbReference type="Proteomes" id="UP000299102"/>
    </source>
</evidence>
<proteinExistence type="predicted"/>
<protein>
    <recommendedName>
        <fullName evidence="5">Endonuclease-reverse transcriptase</fullName>
    </recommendedName>
</protein>
<dbReference type="AlphaFoldDB" id="A0A4C1W9S0"/>
<comment type="caution">
    <text evidence="3">The sequence shown here is derived from an EMBL/GenBank/DDBJ whole genome shotgun (WGS) entry which is preliminary data.</text>
</comment>
<organism evidence="3 4">
    <name type="scientific">Eumeta variegata</name>
    <name type="common">Bagworm moth</name>
    <name type="synonym">Eumeta japonica</name>
    <dbReference type="NCBI Taxonomy" id="151549"/>
    <lineage>
        <taxon>Eukaryota</taxon>
        <taxon>Metazoa</taxon>
        <taxon>Ecdysozoa</taxon>
        <taxon>Arthropoda</taxon>
        <taxon>Hexapoda</taxon>
        <taxon>Insecta</taxon>
        <taxon>Pterygota</taxon>
        <taxon>Neoptera</taxon>
        <taxon>Endopterygota</taxon>
        <taxon>Lepidoptera</taxon>
        <taxon>Glossata</taxon>
        <taxon>Ditrysia</taxon>
        <taxon>Tineoidea</taxon>
        <taxon>Psychidae</taxon>
        <taxon>Oiketicinae</taxon>
        <taxon>Eumeta</taxon>
    </lineage>
</organism>
<keyword evidence="1" id="KW-0175">Coiled coil</keyword>
<dbReference type="OrthoDB" id="7417618at2759"/>
<feature type="region of interest" description="Disordered" evidence="2">
    <location>
        <begin position="199"/>
        <end position="236"/>
    </location>
</feature>
<name>A0A4C1W9S0_EUMVA</name>
<evidence type="ECO:0000256" key="1">
    <source>
        <dbReference type="SAM" id="Coils"/>
    </source>
</evidence>
<dbReference type="STRING" id="151549.A0A4C1W9S0"/>
<evidence type="ECO:0000256" key="2">
    <source>
        <dbReference type="SAM" id="MobiDB-lite"/>
    </source>
</evidence>
<keyword evidence="4" id="KW-1185">Reference proteome</keyword>
<dbReference type="EMBL" id="BGZK01000491">
    <property type="protein sequence ID" value="GBP46897.1"/>
    <property type="molecule type" value="Genomic_DNA"/>
</dbReference>
<gene>
    <name evidence="3" type="ORF">EVAR_37801_1</name>
</gene>
<dbReference type="Proteomes" id="UP000299102">
    <property type="component" value="Unassembled WGS sequence"/>
</dbReference>
<dbReference type="Gene3D" id="3.30.70.1820">
    <property type="entry name" value="L1 transposable element, RRM domain"/>
    <property type="match status" value="1"/>
</dbReference>
<accession>A0A4C1W9S0</accession>
<sequence>MEDIKKILISLQEEVRQQKVDMQSMKEEIKNTIINTVNDKITQIEIKNEQLEENLEKQKTSIKNLERFNRRKNLIFFGVEENEKSYHSLEEIILDIIRNYLKIRCDDNCIEYVRRLGKKGEKIRPIVVTLHTMGLKIKIQKNKKKLETTSYYIKEDYPLDVLIKRKELHVKAEREREQGRKAIIKYDKLIIINNDNKQEKHTISQENKNKKRNLSESPETTTKISEHREQSINQPKKINKTYNMNNYLIKAPTFSIQGRNSSLIQNDNQDQDK</sequence>
<evidence type="ECO:0000313" key="3">
    <source>
        <dbReference type="EMBL" id="GBP46897.1"/>
    </source>
</evidence>
<evidence type="ECO:0008006" key="5">
    <source>
        <dbReference type="Google" id="ProtNLM"/>
    </source>
</evidence>
<reference evidence="3 4" key="1">
    <citation type="journal article" date="2019" name="Commun. Biol.">
        <title>The bagworm genome reveals a unique fibroin gene that provides high tensile strength.</title>
        <authorList>
            <person name="Kono N."/>
            <person name="Nakamura H."/>
            <person name="Ohtoshi R."/>
            <person name="Tomita M."/>
            <person name="Numata K."/>
            <person name="Arakawa K."/>
        </authorList>
    </citation>
    <scope>NUCLEOTIDE SEQUENCE [LARGE SCALE GENOMIC DNA]</scope>
</reference>